<keyword evidence="1" id="KW-0812">Transmembrane</keyword>
<dbReference type="PANTHER" id="PTHR19353:SF19">
    <property type="entry name" value="DELTA(5) FATTY ACID DESATURASE C-RELATED"/>
    <property type="match status" value="1"/>
</dbReference>
<accession>G8R660</accession>
<keyword evidence="1" id="KW-0472">Membrane</keyword>
<dbReference type="AlphaFoldDB" id="G8R660"/>
<dbReference type="InterPro" id="IPR005804">
    <property type="entry name" value="FA_desaturase_dom"/>
</dbReference>
<proteinExistence type="predicted"/>
<feature type="transmembrane region" description="Helical" evidence="1">
    <location>
        <begin position="231"/>
        <end position="253"/>
    </location>
</feature>
<feature type="transmembrane region" description="Helical" evidence="1">
    <location>
        <begin position="67"/>
        <end position="88"/>
    </location>
</feature>
<dbReference type="HOGENOM" id="CLU_030320_0_0_10"/>
<protein>
    <submittedName>
        <fullName evidence="3">Fatty acid desaturase</fullName>
    </submittedName>
</protein>
<name>G8R660_OWEHD</name>
<feature type="domain" description="Fatty acid desaturase" evidence="2">
    <location>
        <begin position="66"/>
        <end position="339"/>
    </location>
</feature>
<evidence type="ECO:0000259" key="2">
    <source>
        <dbReference type="Pfam" id="PF00487"/>
    </source>
</evidence>
<feature type="transmembrane region" description="Helical" evidence="1">
    <location>
        <begin position="100"/>
        <end position="120"/>
    </location>
</feature>
<dbReference type="GO" id="GO:0016020">
    <property type="term" value="C:membrane"/>
    <property type="evidence" value="ECO:0007669"/>
    <property type="project" value="TreeGrafter"/>
</dbReference>
<keyword evidence="1" id="KW-1133">Transmembrane helix</keyword>
<dbReference type="GO" id="GO:0008610">
    <property type="term" value="P:lipid biosynthetic process"/>
    <property type="evidence" value="ECO:0007669"/>
    <property type="project" value="UniProtKB-ARBA"/>
</dbReference>
<evidence type="ECO:0000256" key="1">
    <source>
        <dbReference type="SAM" id="Phobius"/>
    </source>
</evidence>
<evidence type="ECO:0000313" key="4">
    <source>
        <dbReference type="Proteomes" id="UP000005631"/>
    </source>
</evidence>
<gene>
    <name evidence="3" type="ordered locus">Oweho_1245</name>
</gene>
<dbReference type="PATRIC" id="fig|926562.3.peg.1259"/>
<feature type="transmembrane region" description="Helical" evidence="1">
    <location>
        <begin position="164"/>
        <end position="183"/>
    </location>
</feature>
<feature type="transmembrane region" description="Helical" evidence="1">
    <location>
        <begin position="40"/>
        <end position="61"/>
    </location>
</feature>
<reference evidence="3 4" key="1">
    <citation type="journal article" date="2012" name="Stand. Genomic Sci.">
        <title>Genome sequence of the orange-pigmented seawater bacterium Owenweeksia hongkongensis type strain (UST20020801(T)).</title>
        <authorList>
            <person name="Riedel T."/>
            <person name="Held B."/>
            <person name="Nolan M."/>
            <person name="Lucas S."/>
            <person name="Lapidus A."/>
            <person name="Tice H."/>
            <person name="Del Rio T.G."/>
            <person name="Cheng J.F."/>
            <person name="Han C."/>
            <person name="Tapia R."/>
            <person name="Goodwin L.A."/>
            <person name="Pitluck S."/>
            <person name="Liolios K."/>
            <person name="Mavromatis K."/>
            <person name="Pagani I."/>
            <person name="Ivanova N."/>
            <person name="Mikhailova N."/>
            <person name="Pati A."/>
            <person name="Chen A."/>
            <person name="Palaniappan K."/>
            <person name="Rohde M."/>
            <person name="Tindall B.J."/>
            <person name="Detter J.C."/>
            <person name="Goker M."/>
            <person name="Woyke T."/>
            <person name="Bristow J."/>
            <person name="Eisen J.A."/>
            <person name="Markowitz V."/>
            <person name="Hugenholtz P."/>
            <person name="Klenk H.P."/>
            <person name="Kyrpides N.C."/>
        </authorList>
    </citation>
    <scope>NUCLEOTIDE SEQUENCE</scope>
    <source>
        <strain evidence="4">DSM 17368 / JCM 12287 / NRRL B-23963</strain>
    </source>
</reference>
<organism evidence="3 4">
    <name type="scientific">Owenweeksia hongkongensis (strain DSM 17368 / CIP 108786 / JCM 12287 / NRRL B-23963 / UST20020801)</name>
    <dbReference type="NCBI Taxonomy" id="926562"/>
    <lineage>
        <taxon>Bacteria</taxon>
        <taxon>Pseudomonadati</taxon>
        <taxon>Bacteroidota</taxon>
        <taxon>Flavobacteriia</taxon>
        <taxon>Flavobacteriales</taxon>
        <taxon>Owenweeksiaceae</taxon>
        <taxon>Owenweeksia</taxon>
    </lineage>
</organism>
<dbReference type="KEGG" id="oho:Oweho_1245"/>
<dbReference type="Proteomes" id="UP000005631">
    <property type="component" value="Chromosome"/>
</dbReference>
<dbReference type="OrthoDB" id="104711at2"/>
<sequence length="363" mass="41910">MDRKVFRFQAEQAGFDKTVKKRIRAYFEENDISRFANTNMVLKTIFIVLLYIVPYILFITGLVTNPWLIFGLWGVMGIATAFAGVNIMHDANHGCYSRYSWVNTFIGHASNLIGIFPAMWKLQHNVLHHTYTNIEGADDDIDAPPILRLSPHDPLKKIHKGQYIYAWFLYMLLSIMRTTVKEFKQIFSYSKKGLIKSKKKTRGYLAELIMWKVIYFGYLIILPSILLPQSVFFFIGCWAFMHLFTGFILSIIFQLAHVMPDCAYPLPNEAGRLEDTWAVHQMYTTTNFATGNKFITWWFGGLNFQVEHHLLSNICHVHYPNLAPIVEKTAKEFGVPYYSQSTFGSALVSHGRMLYKLGRVEVA</sequence>
<keyword evidence="4" id="KW-1185">Reference proteome</keyword>
<dbReference type="Pfam" id="PF00487">
    <property type="entry name" value="FA_desaturase"/>
    <property type="match status" value="1"/>
</dbReference>
<dbReference type="GO" id="GO:0016717">
    <property type="term" value="F:oxidoreductase activity, acting on paired donors, with oxidation of a pair of donors resulting in the reduction of molecular oxygen to two molecules of water"/>
    <property type="evidence" value="ECO:0007669"/>
    <property type="project" value="TreeGrafter"/>
</dbReference>
<dbReference type="PANTHER" id="PTHR19353">
    <property type="entry name" value="FATTY ACID DESATURASE 2"/>
    <property type="match status" value="1"/>
</dbReference>
<dbReference type="CDD" id="cd03506">
    <property type="entry name" value="Delta6-FADS-like"/>
    <property type="match status" value="1"/>
</dbReference>
<dbReference type="InterPro" id="IPR012171">
    <property type="entry name" value="Fatty_acid_desaturase"/>
</dbReference>
<dbReference type="RefSeq" id="WP_014201610.1">
    <property type="nucleotide sequence ID" value="NC_016599.1"/>
</dbReference>
<dbReference type="EMBL" id="CP003156">
    <property type="protein sequence ID" value="AEV32250.1"/>
    <property type="molecule type" value="Genomic_DNA"/>
</dbReference>
<evidence type="ECO:0000313" key="3">
    <source>
        <dbReference type="EMBL" id="AEV32250.1"/>
    </source>
</evidence>
<dbReference type="PIRSF" id="PIRSF015921">
    <property type="entry name" value="FA_sphinglp_des"/>
    <property type="match status" value="1"/>
</dbReference>
<dbReference type="STRING" id="926562.Oweho_1245"/>
<feature type="transmembrane region" description="Helical" evidence="1">
    <location>
        <begin position="204"/>
        <end position="225"/>
    </location>
</feature>
<dbReference type="eggNOG" id="COG3239">
    <property type="taxonomic scope" value="Bacteria"/>
</dbReference>